<feature type="transmembrane region" description="Helical" evidence="6">
    <location>
        <begin position="296"/>
        <end position="315"/>
    </location>
</feature>
<feature type="transmembrane region" description="Helical" evidence="6">
    <location>
        <begin position="321"/>
        <end position="342"/>
    </location>
</feature>
<dbReference type="Gene3D" id="1.20.1250.20">
    <property type="entry name" value="MFS general substrate transporter like domains"/>
    <property type="match status" value="2"/>
</dbReference>
<evidence type="ECO:0000313" key="8">
    <source>
        <dbReference type="EMBL" id="QTE28092.1"/>
    </source>
</evidence>
<dbReference type="EMBL" id="CP071868">
    <property type="protein sequence ID" value="QTE28092.1"/>
    <property type="molecule type" value="Genomic_DNA"/>
</dbReference>
<dbReference type="PANTHER" id="PTHR43791:SF100">
    <property type="entry name" value="SUGAR TRANSPORTER"/>
    <property type="match status" value="1"/>
</dbReference>
<feature type="transmembrane region" description="Helical" evidence="6">
    <location>
        <begin position="230"/>
        <end position="251"/>
    </location>
</feature>
<feature type="transmembrane region" description="Helical" evidence="6">
    <location>
        <begin position="263"/>
        <end position="284"/>
    </location>
</feature>
<dbReference type="InterPro" id="IPR020846">
    <property type="entry name" value="MFS_dom"/>
</dbReference>
<organism evidence="8 9">
    <name type="scientific">Pengzhenrongella sicca</name>
    <dbReference type="NCBI Taxonomy" id="2819238"/>
    <lineage>
        <taxon>Bacteria</taxon>
        <taxon>Bacillati</taxon>
        <taxon>Actinomycetota</taxon>
        <taxon>Actinomycetes</taxon>
        <taxon>Micrococcales</taxon>
        <taxon>Pengzhenrongella</taxon>
    </lineage>
</organism>
<reference evidence="8" key="1">
    <citation type="submission" date="2021-03" db="EMBL/GenBank/DDBJ databases">
        <title>Pengzhenrongella sicca gen. nov., sp. nov., a new member of suborder Micrococcineae isolated from High-Arctic tundra soil.</title>
        <authorList>
            <person name="Peng F."/>
        </authorList>
    </citation>
    <scope>NUCLEOTIDE SEQUENCE</scope>
    <source>
        <strain evidence="8">LRZ-2</strain>
    </source>
</reference>
<comment type="subcellular location">
    <subcellularLocation>
        <location evidence="1">Cell membrane</location>
        <topology evidence="1">Multi-pass membrane protein</topology>
    </subcellularLocation>
</comment>
<dbReference type="PROSITE" id="PS50850">
    <property type="entry name" value="MFS"/>
    <property type="match status" value="1"/>
</dbReference>
<accession>A0A8A4Z8A1</accession>
<dbReference type="InterPro" id="IPR011701">
    <property type="entry name" value="MFS"/>
</dbReference>
<dbReference type="CDD" id="cd17319">
    <property type="entry name" value="MFS_ExuT_GudP_like"/>
    <property type="match status" value="1"/>
</dbReference>
<feature type="transmembrane region" description="Helical" evidence="6">
    <location>
        <begin position="75"/>
        <end position="95"/>
    </location>
</feature>
<keyword evidence="4 6" id="KW-1133">Transmembrane helix</keyword>
<feature type="transmembrane region" description="Helical" evidence="6">
    <location>
        <begin position="162"/>
        <end position="181"/>
    </location>
</feature>
<evidence type="ECO:0000313" key="9">
    <source>
        <dbReference type="Proteomes" id="UP000663937"/>
    </source>
</evidence>
<keyword evidence="3 6" id="KW-0812">Transmembrane</keyword>
<feature type="transmembrane region" description="Helical" evidence="6">
    <location>
        <begin position="101"/>
        <end position="125"/>
    </location>
</feature>
<gene>
    <name evidence="8" type="ORF">J4E96_11890</name>
</gene>
<keyword evidence="2" id="KW-0813">Transport</keyword>
<keyword evidence="5 6" id="KW-0472">Membrane</keyword>
<dbReference type="KEGG" id="psic:J4E96_11890"/>
<dbReference type="SUPFAM" id="SSF103473">
    <property type="entry name" value="MFS general substrate transporter"/>
    <property type="match status" value="1"/>
</dbReference>
<dbReference type="InterPro" id="IPR036259">
    <property type="entry name" value="MFS_trans_sf"/>
</dbReference>
<dbReference type="AlphaFoldDB" id="A0A8A4Z8A1"/>
<dbReference type="RefSeq" id="WP_227422321.1">
    <property type="nucleotide sequence ID" value="NZ_CP071868.1"/>
</dbReference>
<dbReference type="GO" id="GO:0022857">
    <property type="term" value="F:transmembrane transporter activity"/>
    <property type="evidence" value="ECO:0007669"/>
    <property type="project" value="InterPro"/>
</dbReference>
<dbReference type="Pfam" id="PF07690">
    <property type="entry name" value="MFS_1"/>
    <property type="match status" value="1"/>
</dbReference>
<evidence type="ECO:0000256" key="4">
    <source>
        <dbReference type="ARBA" id="ARBA00022989"/>
    </source>
</evidence>
<dbReference type="GO" id="GO:0005886">
    <property type="term" value="C:plasma membrane"/>
    <property type="evidence" value="ECO:0007669"/>
    <property type="project" value="UniProtKB-SubCell"/>
</dbReference>
<name>A0A8A4Z8A1_9MICO</name>
<evidence type="ECO:0000256" key="2">
    <source>
        <dbReference type="ARBA" id="ARBA00022448"/>
    </source>
</evidence>
<feature type="transmembrane region" description="Helical" evidence="6">
    <location>
        <begin position="137"/>
        <end position="156"/>
    </location>
</feature>
<feature type="domain" description="Major facilitator superfamily (MFS) profile" evidence="7">
    <location>
        <begin position="9"/>
        <end position="410"/>
    </location>
</feature>
<proteinExistence type="predicted"/>
<evidence type="ECO:0000256" key="5">
    <source>
        <dbReference type="ARBA" id="ARBA00023136"/>
    </source>
</evidence>
<dbReference type="PANTHER" id="PTHR43791">
    <property type="entry name" value="PERMEASE-RELATED"/>
    <property type="match status" value="1"/>
</dbReference>
<evidence type="ECO:0000256" key="1">
    <source>
        <dbReference type="ARBA" id="ARBA00004651"/>
    </source>
</evidence>
<evidence type="ECO:0000256" key="6">
    <source>
        <dbReference type="SAM" id="Phobius"/>
    </source>
</evidence>
<sequence length="414" mass="44457">MPNRRWSVVIPVAAVLYMLAFLDRSNVAVILPFIDDPGMRLSAADQGLISGIFFLGYLILQVPAAILAHRWSAKNVVLILMIGWGLAATATGLVQSREQFLVARFALGLFQGGIWPAVLVLLVQWFPQRERARANSLWMTCLPLASILMSPLSGILLEHYEWRLVLIIEGLLPLAWAAVWWRLIADSPAGSPWVSPTEAAFISSALHEEEIAKPDTGTLTYAAALRDRRVLRLVAAYFCWISGFYGFTMWLPTVIKNLTGGSAGTVGLVSAIPYVFALAAMLALAAWSDRTGRRNAAVAVPLLLAAAAMVTGQLVDNPVLSVALLCVVAMGLYSPLGSFWAIPAGVLRIEILAFALGLINAIGNLGGFLGPYLVGWLTDRTGSDASAYVALAVVLVVGALLVLGLRAEDRRPTG</sequence>
<evidence type="ECO:0000256" key="3">
    <source>
        <dbReference type="ARBA" id="ARBA00022692"/>
    </source>
</evidence>
<protein>
    <submittedName>
        <fullName evidence="8">MFS transporter</fullName>
    </submittedName>
</protein>
<feature type="transmembrane region" description="Helical" evidence="6">
    <location>
        <begin position="351"/>
        <end position="373"/>
    </location>
</feature>
<feature type="transmembrane region" description="Helical" evidence="6">
    <location>
        <begin position="385"/>
        <end position="405"/>
    </location>
</feature>
<feature type="transmembrane region" description="Helical" evidence="6">
    <location>
        <begin position="48"/>
        <end position="68"/>
    </location>
</feature>
<evidence type="ECO:0000259" key="7">
    <source>
        <dbReference type="PROSITE" id="PS50850"/>
    </source>
</evidence>
<dbReference type="Proteomes" id="UP000663937">
    <property type="component" value="Chromosome"/>
</dbReference>
<keyword evidence="9" id="KW-1185">Reference proteome</keyword>